<feature type="region of interest" description="Disordered" evidence="1">
    <location>
        <begin position="226"/>
        <end position="246"/>
    </location>
</feature>
<evidence type="ECO:0000313" key="3">
    <source>
        <dbReference type="EMBL" id="PCH33122.1"/>
    </source>
</evidence>
<feature type="compositionally biased region" description="Polar residues" evidence="1">
    <location>
        <begin position="127"/>
        <end position="148"/>
    </location>
</feature>
<reference evidence="3 4" key="1">
    <citation type="journal article" date="2012" name="Science">
        <title>The Paleozoic origin of enzymatic lignin decomposition reconstructed from 31 fungal genomes.</title>
        <authorList>
            <person name="Floudas D."/>
            <person name="Binder M."/>
            <person name="Riley R."/>
            <person name="Barry K."/>
            <person name="Blanchette R.A."/>
            <person name="Henrissat B."/>
            <person name="Martinez A.T."/>
            <person name="Otillar R."/>
            <person name="Spatafora J.W."/>
            <person name="Yadav J.S."/>
            <person name="Aerts A."/>
            <person name="Benoit I."/>
            <person name="Boyd A."/>
            <person name="Carlson A."/>
            <person name="Copeland A."/>
            <person name="Coutinho P.M."/>
            <person name="de Vries R.P."/>
            <person name="Ferreira P."/>
            <person name="Findley K."/>
            <person name="Foster B."/>
            <person name="Gaskell J."/>
            <person name="Glotzer D."/>
            <person name="Gorecki P."/>
            <person name="Heitman J."/>
            <person name="Hesse C."/>
            <person name="Hori C."/>
            <person name="Igarashi K."/>
            <person name="Jurgens J.A."/>
            <person name="Kallen N."/>
            <person name="Kersten P."/>
            <person name="Kohler A."/>
            <person name="Kuees U."/>
            <person name="Kumar T.K.A."/>
            <person name="Kuo A."/>
            <person name="LaButti K."/>
            <person name="Larrondo L.F."/>
            <person name="Lindquist E."/>
            <person name="Ling A."/>
            <person name="Lombard V."/>
            <person name="Lucas S."/>
            <person name="Lundell T."/>
            <person name="Martin R."/>
            <person name="McLaughlin D.J."/>
            <person name="Morgenstern I."/>
            <person name="Morin E."/>
            <person name="Murat C."/>
            <person name="Nagy L.G."/>
            <person name="Nolan M."/>
            <person name="Ohm R.A."/>
            <person name="Patyshakuliyeva A."/>
            <person name="Rokas A."/>
            <person name="Ruiz-Duenas F.J."/>
            <person name="Sabat G."/>
            <person name="Salamov A."/>
            <person name="Samejima M."/>
            <person name="Schmutz J."/>
            <person name="Slot J.C."/>
            <person name="St John F."/>
            <person name="Stenlid J."/>
            <person name="Sun H."/>
            <person name="Sun S."/>
            <person name="Syed K."/>
            <person name="Tsang A."/>
            <person name="Wiebenga A."/>
            <person name="Young D."/>
            <person name="Pisabarro A."/>
            <person name="Eastwood D.C."/>
            <person name="Martin F."/>
            <person name="Cullen D."/>
            <person name="Grigoriev I.V."/>
            <person name="Hibbett D.S."/>
        </authorList>
    </citation>
    <scope>NUCLEOTIDE SEQUENCE [LARGE SCALE GENOMIC DNA]</scope>
    <source>
        <strain evidence="3 4">MD-104</strain>
    </source>
</reference>
<feature type="compositionally biased region" description="Low complexity" evidence="1">
    <location>
        <begin position="20"/>
        <end position="31"/>
    </location>
</feature>
<dbReference type="Pfam" id="PF20636">
    <property type="entry name" value="SMN_G2-BD"/>
    <property type="match status" value="1"/>
</dbReference>
<feature type="domain" description="Survival Motor Neuron Gemin2-binding" evidence="2">
    <location>
        <begin position="90"/>
        <end position="114"/>
    </location>
</feature>
<evidence type="ECO:0000256" key="1">
    <source>
        <dbReference type="SAM" id="MobiDB-lite"/>
    </source>
</evidence>
<dbReference type="Proteomes" id="UP000218811">
    <property type="component" value="Unassembled WGS sequence"/>
</dbReference>
<keyword evidence="4" id="KW-1185">Reference proteome</keyword>
<dbReference type="AlphaFoldDB" id="A0A2H3IT05"/>
<dbReference type="CDD" id="cd22851">
    <property type="entry name" value="SMN_N"/>
    <property type="match status" value="1"/>
</dbReference>
<accession>A0A2H3IT05</accession>
<dbReference type="EMBL" id="KB467831">
    <property type="protein sequence ID" value="PCH33122.1"/>
    <property type="molecule type" value="Genomic_DNA"/>
</dbReference>
<feature type="compositionally biased region" description="Polar residues" evidence="1">
    <location>
        <begin position="55"/>
        <end position="73"/>
    </location>
</feature>
<dbReference type="OrthoDB" id="197400at2759"/>
<dbReference type="InterPro" id="IPR047313">
    <property type="entry name" value="SMN_C"/>
</dbReference>
<name>A0A2H3IT05_WOLCO</name>
<feature type="region of interest" description="Disordered" evidence="1">
    <location>
        <begin position="118"/>
        <end position="158"/>
    </location>
</feature>
<sequence length="246" mass="27076">MRQIISYDGITSPQTLHAAQPNSHPSSSQQPSKKRRMNPTNGYTKRHNKKKRGSTRQGSSHTYASSGSAQAAQTDGVEGEDEEDCELTHEEIWDDSALIDAWDTAMAEYRALHGQGGDWKQAAAEGQPQSQNGSMSQTSSANKSNTDAPATPSLPHKNNAAAEDTQYMMPPSLNMAEFDFSTFSLPESQSETVSQDEAFTRALSTMYWAGYYTAIYHCHLRMGDNADDTEDAVQDEGEEEELPDHC</sequence>
<evidence type="ECO:0000313" key="4">
    <source>
        <dbReference type="Proteomes" id="UP000218811"/>
    </source>
</evidence>
<dbReference type="CDD" id="cd22852">
    <property type="entry name" value="SMN_C"/>
    <property type="match status" value="1"/>
</dbReference>
<evidence type="ECO:0000259" key="2">
    <source>
        <dbReference type="Pfam" id="PF20636"/>
    </source>
</evidence>
<dbReference type="STRING" id="742152.A0A2H3IT05"/>
<feature type="compositionally biased region" description="Basic residues" evidence="1">
    <location>
        <begin position="44"/>
        <end position="54"/>
    </location>
</feature>
<gene>
    <name evidence="3" type="ORF">WOLCODRAFT_134938</name>
</gene>
<feature type="region of interest" description="Disordered" evidence="1">
    <location>
        <begin position="1"/>
        <end position="86"/>
    </location>
</feature>
<dbReference type="OMA" id="AMYHARS"/>
<dbReference type="InterPro" id="IPR049481">
    <property type="entry name" value="SMN_G2-BD"/>
</dbReference>
<organism evidence="3 4">
    <name type="scientific">Wolfiporia cocos (strain MD-104)</name>
    <name type="common">Brown rot fungus</name>
    <dbReference type="NCBI Taxonomy" id="742152"/>
    <lineage>
        <taxon>Eukaryota</taxon>
        <taxon>Fungi</taxon>
        <taxon>Dikarya</taxon>
        <taxon>Basidiomycota</taxon>
        <taxon>Agaricomycotina</taxon>
        <taxon>Agaricomycetes</taxon>
        <taxon>Polyporales</taxon>
        <taxon>Phaeolaceae</taxon>
        <taxon>Wolfiporia</taxon>
    </lineage>
</organism>
<proteinExistence type="predicted"/>
<protein>
    <recommendedName>
        <fullName evidence="2">Survival Motor Neuron Gemin2-binding domain-containing protein</fullName>
    </recommendedName>
</protein>